<accession>A0A561E3Y4</accession>
<reference evidence="1 2" key="1">
    <citation type="submission" date="2019-06" db="EMBL/GenBank/DDBJ databases">
        <title>Sequencing the genomes of 1000 actinobacteria strains.</title>
        <authorList>
            <person name="Klenk H.-P."/>
        </authorList>
    </citation>
    <scope>NUCLEOTIDE SEQUENCE [LARGE SCALE GENOMIC DNA]</scope>
    <source>
        <strain evidence="1 2">DSM 19560</strain>
    </source>
</reference>
<protein>
    <recommendedName>
        <fullName evidence="3">SnoaL-like protein</fullName>
    </recommendedName>
</protein>
<proteinExistence type="predicted"/>
<dbReference type="AlphaFoldDB" id="A0A561E3Y4"/>
<organism evidence="1 2">
    <name type="scientific">Rudaeicoccus suwonensis</name>
    <dbReference type="NCBI Taxonomy" id="657409"/>
    <lineage>
        <taxon>Bacteria</taxon>
        <taxon>Bacillati</taxon>
        <taxon>Actinomycetota</taxon>
        <taxon>Actinomycetes</taxon>
        <taxon>Micrococcales</taxon>
        <taxon>Dermacoccaceae</taxon>
        <taxon>Rudaeicoccus</taxon>
    </lineage>
</organism>
<comment type="caution">
    <text evidence="1">The sequence shown here is derived from an EMBL/GenBank/DDBJ whole genome shotgun (WGS) entry which is preliminary data.</text>
</comment>
<keyword evidence="2" id="KW-1185">Reference proteome</keyword>
<dbReference type="RefSeq" id="WP_145229197.1">
    <property type="nucleotide sequence ID" value="NZ_VIVQ01000002.1"/>
</dbReference>
<dbReference type="EMBL" id="VIVQ01000002">
    <property type="protein sequence ID" value="TWE10318.1"/>
    <property type="molecule type" value="Genomic_DNA"/>
</dbReference>
<dbReference type="Gene3D" id="3.10.450.50">
    <property type="match status" value="1"/>
</dbReference>
<dbReference type="OrthoDB" id="1256785at2"/>
<dbReference type="InterPro" id="IPR032710">
    <property type="entry name" value="NTF2-like_dom_sf"/>
</dbReference>
<evidence type="ECO:0008006" key="3">
    <source>
        <dbReference type="Google" id="ProtNLM"/>
    </source>
</evidence>
<evidence type="ECO:0000313" key="1">
    <source>
        <dbReference type="EMBL" id="TWE10318.1"/>
    </source>
</evidence>
<sequence length="127" mass="14210">MTDIASALRDLLGSDEPLDAALDRHFAPGYRQRTDGVWDDRAGFAEHIGHLRTIVAAVDVEVLDEFVDGRRYADRHIVTVTKRDGSRVIQEVYLFGQQDESGRFERIEEVTMMLAGDEGDRGMGSAK</sequence>
<dbReference type="SUPFAM" id="SSF54427">
    <property type="entry name" value="NTF2-like"/>
    <property type="match status" value="1"/>
</dbReference>
<dbReference type="Proteomes" id="UP000318297">
    <property type="component" value="Unassembled WGS sequence"/>
</dbReference>
<gene>
    <name evidence="1" type="ORF">BKA23_2674</name>
</gene>
<name>A0A561E3Y4_9MICO</name>
<evidence type="ECO:0000313" key="2">
    <source>
        <dbReference type="Proteomes" id="UP000318297"/>
    </source>
</evidence>